<dbReference type="GO" id="GO:0008841">
    <property type="term" value="F:dihydrofolate synthase activity"/>
    <property type="evidence" value="ECO:0007669"/>
    <property type="project" value="UniProtKB-EC"/>
</dbReference>
<reference evidence="25" key="1">
    <citation type="submission" date="2019-06" db="EMBL/GenBank/DDBJ databases">
        <title>Complete genome sequence of Methylogaea oryzae strain JCM16910.</title>
        <authorList>
            <person name="Asakawa S."/>
        </authorList>
    </citation>
    <scope>NUCLEOTIDE SEQUENCE</scope>
    <source>
        <strain evidence="25">E10</strain>
    </source>
</reference>
<comment type="catalytic activity">
    <reaction evidence="21">
        <text>(6R)-5,10-methylenetetrahydrofolyl-(gamma-L-Glu)(n) + L-glutamate + ATP = (6R)-5,10-methylenetetrahydrofolyl-(gamma-L-Glu)(n+1) + ADP + phosphate + H(+)</text>
        <dbReference type="Rhea" id="RHEA:51912"/>
        <dbReference type="Rhea" id="RHEA-COMP:13257"/>
        <dbReference type="Rhea" id="RHEA-COMP:13258"/>
        <dbReference type="ChEBI" id="CHEBI:15378"/>
        <dbReference type="ChEBI" id="CHEBI:29985"/>
        <dbReference type="ChEBI" id="CHEBI:30616"/>
        <dbReference type="ChEBI" id="CHEBI:43474"/>
        <dbReference type="ChEBI" id="CHEBI:136572"/>
        <dbReference type="ChEBI" id="CHEBI:456216"/>
        <dbReference type="EC" id="6.3.2.17"/>
    </reaction>
</comment>
<evidence type="ECO:0000256" key="8">
    <source>
        <dbReference type="ARBA" id="ARBA00013025"/>
    </source>
</evidence>
<dbReference type="NCBIfam" id="TIGR01499">
    <property type="entry name" value="folC"/>
    <property type="match status" value="1"/>
</dbReference>
<evidence type="ECO:0000256" key="18">
    <source>
        <dbReference type="ARBA" id="ARBA00032510"/>
    </source>
</evidence>
<sequence length="432" mass="46144">MRFSTLAEWLAWQETLHPKPIDLGLQRVRRVYDALGSGAAPFTITVGGTNGKGSSVALLSAILRAAGYRVGTYTSPHLLRYNERIQIDGEPVDDATICEAFGRVDGARGDTSLSYFEFGTLTALDIFRRAGLDAQILEVGLGGRLDAVNIIDADAALVASIDIDHQEWLGDSRDAIALEKAGIYRRGHPAVLGDPEAPPALLSYVDEQGIALHRQGREFGYSMDGAGWNWRGSTGSLRELPLPAMPGKHQLLNASAVLQLLQLVQTRLPVAESAVRRGLETVRLAGRFQLIPGAPAVLADVAHNPQAARVLAEYLREAFGGRRVLAVFAIMRDKDVAGVVGGVADLVSAWYLAPLAMPRAATADELHPLLAAATAAPIHGGYADVAEAFRAARRDARADDLIVVFGSFFLVAEFLAQMASGVEVAHGSTVKD</sequence>
<keyword evidence="15" id="KW-0289">Folate biosynthesis</keyword>
<dbReference type="EMBL" id="AP019782">
    <property type="protein sequence ID" value="BBL71023.1"/>
    <property type="molecule type" value="Genomic_DNA"/>
</dbReference>
<evidence type="ECO:0000256" key="1">
    <source>
        <dbReference type="ARBA" id="ARBA00001946"/>
    </source>
</evidence>
<evidence type="ECO:0000256" key="21">
    <source>
        <dbReference type="ARBA" id="ARBA00049035"/>
    </source>
</evidence>
<dbReference type="FunFam" id="3.40.1190.10:FF:000004">
    <property type="entry name" value="Dihydrofolate synthase/folylpolyglutamate synthase"/>
    <property type="match status" value="1"/>
</dbReference>
<comment type="catalytic activity">
    <reaction evidence="20">
        <text>10-formyltetrahydrofolyl-(gamma-L-Glu)(n) + L-glutamate + ATP = 10-formyltetrahydrofolyl-(gamma-L-Glu)(n+1) + ADP + phosphate + H(+)</text>
        <dbReference type="Rhea" id="RHEA:51904"/>
        <dbReference type="Rhea" id="RHEA-COMP:13088"/>
        <dbReference type="Rhea" id="RHEA-COMP:14300"/>
        <dbReference type="ChEBI" id="CHEBI:15378"/>
        <dbReference type="ChEBI" id="CHEBI:29985"/>
        <dbReference type="ChEBI" id="CHEBI:30616"/>
        <dbReference type="ChEBI" id="CHEBI:43474"/>
        <dbReference type="ChEBI" id="CHEBI:134413"/>
        <dbReference type="ChEBI" id="CHEBI:456216"/>
        <dbReference type="EC" id="6.3.2.17"/>
    </reaction>
</comment>
<protein>
    <recommendedName>
        <fullName evidence="9">Dihydrofolate synthase/folylpolyglutamate synthase</fullName>
        <ecNumber evidence="7">6.3.2.12</ecNumber>
        <ecNumber evidence="8">6.3.2.17</ecNumber>
    </recommendedName>
    <alternativeName>
        <fullName evidence="18">Folylpoly-gamma-glutamate synthetase-dihydrofolate synthetase</fullName>
    </alternativeName>
    <alternativeName>
        <fullName evidence="16">Folylpolyglutamate synthetase</fullName>
    </alternativeName>
    <alternativeName>
        <fullName evidence="17">Tetrahydrofolylpolyglutamate synthase</fullName>
    </alternativeName>
</protein>
<evidence type="ECO:0000313" key="25">
    <source>
        <dbReference type="EMBL" id="BBL71023.1"/>
    </source>
</evidence>
<keyword evidence="14" id="KW-0460">Magnesium</keyword>
<dbReference type="Proteomes" id="UP000824988">
    <property type="component" value="Chromosome"/>
</dbReference>
<evidence type="ECO:0000256" key="15">
    <source>
        <dbReference type="ARBA" id="ARBA00022909"/>
    </source>
</evidence>
<comment type="pathway">
    <text evidence="3">Cofactor biosynthesis; tetrahydrofolate biosynthesis; 7,8-dihydrofolate from 2-amino-4-hydroxy-6-hydroxymethyl-7,8-dihydropteridine diphosphate and 4-aminobenzoate: step 2/2.</text>
</comment>
<keyword evidence="12 23" id="KW-0547">Nucleotide-binding</keyword>
<dbReference type="GO" id="GO:0005737">
    <property type="term" value="C:cytoplasm"/>
    <property type="evidence" value="ECO:0007669"/>
    <property type="project" value="TreeGrafter"/>
</dbReference>
<dbReference type="GO" id="GO:0004326">
    <property type="term" value="F:tetrahydrofolylpolyglutamate synthase activity"/>
    <property type="evidence" value="ECO:0007669"/>
    <property type="project" value="UniProtKB-EC"/>
</dbReference>
<comment type="subunit">
    <text evidence="6">Monomer.</text>
</comment>
<evidence type="ECO:0000256" key="13">
    <source>
        <dbReference type="ARBA" id="ARBA00022840"/>
    </source>
</evidence>
<evidence type="ECO:0000256" key="7">
    <source>
        <dbReference type="ARBA" id="ARBA00013023"/>
    </source>
</evidence>
<gene>
    <name evidence="25" type="ORF">MoryE10_16290</name>
</gene>
<feature type="domain" description="Mur ligase C-terminal" evidence="24">
    <location>
        <begin position="286"/>
        <end position="408"/>
    </location>
</feature>
<accession>A0A8D5AH28</accession>
<evidence type="ECO:0000256" key="6">
    <source>
        <dbReference type="ARBA" id="ARBA00011245"/>
    </source>
</evidence>
<dbReference type="PANTHER" id="PTHR11136">
    <property type="entry name" value="FOLYLPOLYGLUTAMATE SYNTHASE-RELATED"/>
    <property type="match status" value="1"/>
</dbReference>
<evidence type="ECO:0000256" key="10">
    <source>
        <dbReference type="ARBA" id="ARBA00022598"/>
    </source>
</evidence>
<dbReference type="InterPro" id="IPR001645">
    <property type="entry name" value="Folylpolyglutamate_synth"/>
</dbReference>
<keyword evidence="10 23" id="KW-0436">Ligase</keyword>
<dbReference type="Pfam" id="PF02875">
    <property type="entry name" value="Mur_ligase_C"/>
    <property type="match status" value="1"/>
</dbReference>
<evidence type="ECO:0000259" key="24">
    <source>
        <dbReference type="Pfam" id="PF02875"/>
    </source>
</evidence>
<dbReference type="GO" id="GO:0046872">
    <property type="term" value="F:metal ion binding"/>
    <property type="evidence" value="ECO:0007669"/>
    <property type="project" value="UniProtKB-KW"/>
</dbReference>
<evidence type="ECO:0000256" key="4">
    <source>
        <dbReference type="ARBA" id="ARBA00005150"/>
    </source>
</evidence>
<dbReference type="EC" id="6.3.2.17" evidence="8"/>
<evidence type="ECO:0000256" key="3">
    <source>
        <dbReference type="ARBA" id="ARBA00004799"/>
    </source>
</evidence>
<comment type="function">
    <text evidence="2">Functions in two distinct reactions of the de novo folate biosynthetic pathway. Catalyzes the addition of a glutamate residue to dihydropteroate (7,8-dihydropteroate or H2Pte) to form dihydrofolate (7,8-dihydrofolate monoglutamate or H2Pte-Glu). Also catalyzes successive additions of L-glutamate to tetrahydrofolate or 10-formyltetrahydrofolate or 5,10-methylenetetrahydrofolate, leading to folylpolyglutamate derivatives.</text>
</comment>
<dbReference type="NCBIfam" id="NF008101">
    <property type="entry name" value="PRK10846.1"/>
    <property type="match status" value="1"/>
</dbReference>
<comment type="catalytic activity">
    <reaction evidence="19">
        <text>(6S)-5,6,7,8-tetrahydrofolyl-(gamma-L-Glu)(n) + L-glutamate + ATP = (6S)-5,6,7,8-tetrahydrofolyl-(gamma-L-Glu)(n+1) + ADP + phosphate + H(+)</text>
        <dbReference type="Rhea" id="RHEA:10580"/>
        <dbReference type="Rhea" id="RHEA-COMP:14738"/>
        <dbReference type="Rhea" id="RHEA-COMP:14740"/>
        <dbReference type="ChEBI" id="CHEBI:15378"/>
        <dbReference type="ChEBI" id="CHEBI:29985"/>
        <dbReference type="ChEBI" id="CHEBI:30616"/>
        <dbReference type="ChEBI" id="CHEBI:43474"/>
        <dbReference type="ChEBI" id="CHEBI:141005"/>
        <dbReference type="ChEBI" id="CHEBI:456216"/>
        <dbReference type="EC" id="6.3.2.17"/>
    </reaction>
</comment>
<name>A0A8D5AH28_9GAMM</name>
<evidence type="ECO:0000256" key="16">
    <source>
        <dbReference type="ARBA" id="ARBA00030048"/>
    </source>
</evidence>
<keyword evidence="11" id="KW-0479">Metal-binding</keyword>
<keyword evidence="13 23" id="KW-0067">ATP-binding</keyword>
<proteinExistence type="inferred from homology"/>
<dbReference type="RefSeq" id="WP_221048787.1">
    <property type="nucleotide sequence ID" value="NZ_AP019782.1"/>
</dbReference>
<evidence type="ECO:0000256" key="11">
    <source>
        <dbReference type="ARBA" id="ARBA00022723"/>
    </source>
</evidence>
<dbReference type="GO" id="GO:0005524">
    <property type="term" value="F:ATP binding"/>
    <property type="evidence" value="ECO:0007669"/>
    <property type="project" value="UniProtKB-KW"/>
</dbReference>
<evidence type="ECO:0000256" key="20">
    <source>
        <dbReference type="ARBA" id="ARBA00047808"/>
    </source>
</evidence>
<dbReference type="PIRSF" id="PIRSF001563">
    <property type="entry name" value="Folylpolyglu_synth"/>
    <property type="match status" value="1"/>
</dbReference>
<evidence type="ECO:0000256" key="5">
    <source>
        <dbReference type="ARBA" id="ARBA00008276"/>
    </source>
</evidence>
<dbReference type="EC" id="6.3.2.12" evidence="7"/>
<evidence type="ECO:0000256" key="14">
    <source>
        <dbReference type="ARBA" id="ARBA00022842"/>
    </source>
</evidence>
<keyword evidence="26" id="KW-1185">Reference proteome</keyword>
<evidence type="ECO:0000256" key="9">
    <source>
        <dbReference type="ARBA" id="ARBA00019357"/>
    </source>
</evidence>
<dbReference type="AlphaFoldDB" id="A0A8D5AH28"/>
<dbReference type="GO" id="GO:0046656">
    <property type="term" value="P:folic acid biosynthetic process"/>
    <property type="evidence" value="ECO:0007669"/>
    <property type="project" value="UniProtKB-KW"/>
</dbReference>
<evidence type="ECO:0000256" key="23">
    <source>
        <dbReference type="PIRNR" id="PIRNR001563"/>
    </source>
</evidence>
<evidence type="ECO:0000256" key="2">
    <source>
        <dbReference type="ARBA" id="ARBA00002714"/>
    </source>
</evidence>
<comment type="pathway">
    <text evidence="4">Cofactor biosynthesis; tetrahydrofolylpolyglutamate biosynthesis.</text>
</comment>
<comment type="cofactor">
    <cofactor evidence="1">
        <name>Mg(2+)</name>
        <dbReference type="ChEBI" id="CHEBI:18420"/>
    </cofactor>
</comment>
<comment type="catalytic activity">
    <reaction evidence="22">
        <text>7,8-dihydropteroate + L-glutamate + ATP = 7,8-dihydrofolate + ADP + phosphate + H(+)</text>
        <dbReference type="Rhea" id="RHEA:23584"/>
        <dbReference type="ChEBI" id="CHEBI:15378"/>
        <dbReference type="ChEBI" id="CHEBI:17839"/>
        <dbReference type="ChEBI" id="CHEBI:29985"/>
        <dbReference type="ChEBI" id="CHEBI:30616"/>
        <dbReference type="ChEBI" id="CHEBI:43474"/>
        <dbReference type="ChEBI" id="CHEBI:57451"/>
        <dbReference type="ChEBI" id="CHEBI:456216"/>
        <dbReference type="EC" id="6.3.2.12"/>
    </reaction>
</comment>
<evidence type="ECO:0000256" key="22">
    <source>
        <dbReference type="ARBA" id="ARBA00049161"/>
    </source>
</evidence>
<evidence type="ECO:0000256" key="17">
    <source>
        <dbReference type="ARBA" id="ARBA00030592"/>
    </source>
</evidence>
<dbReference type="InterPro" id="IPR004101">
    <property type="entry name" value="Mur_ligase_C"/>
</dbReference>
<dbReference type="PANTHER" id="PTHR11136:SF0">
    <property type="entry name" value="DIHYDROFOLATE SYNTHETASE-RELATED"/>
    <property type="match status" value="1"/>
</dbReference>
<evidence type="ECO:0000256" key="19">
    <source>
        <dbReference type="ARBA" id="ARBA00047493"/>
    </source>
</evidence>
<evidence type="ECO:0000313" key="26">
    <source>
        <dbReference type="Proteomes" id="UP000824988"/>
    </source>
</evidence>
<evidence type="ECO:0000256" key="12">
    <source>
        <dbReference type="ARBA" id="ARBA00022741"/>
    </source>
</evidence>
<comment type="similarity">
    <text evidence="5 23">Belongs to the folylpolyglutamate synthase family.</text>
</comment>
<dbReference type="KEGG" id="moz:MoryE10_16290"/>
<organism evidence="25 26">
    <name type="scientific">Methylogaea oryzae</name>
    <dbReference type="NCBI Taxonomy" id="1295382"/>
    <lineage>
        <taxon>Bacteria</taxon>
        <taxon>Pseudomonadati</taxon>
        <taxon>Pseudomonadota</taxon>
        <taxon>Gammaproteobacteria</taxon>
        <taxon>Methylococcales</taxon>
        <taxon>Methylococcaceae</taxon>
        <taxon>Methylogaea</taxon>
    </lineage>
</organism>